<dbReference type="Proteomes" id="UP000000485">
    <property type="component" value="Chromosome"/>
</dbReference>
<dbReference type="RefSeq" id="WP_013882252.1">
    <property type="nucleotide sequence ID" value="NC_015671.1"/>
</dbReference>
<dbReference type="eggNOG" id="ENOG5032Y3W">
    <property type="taxonomic scope" value="Bacteria"/>
</dbReference>
<dbReference type="HOGENOM" id="CLU_137977_0_0_11"/>
<evidence type="ECO:0000313" key="2">
    <source>
        <dbReference type="Proteomes" id="UP000000485"/>
    </source>
</evidence>
<dbReference type="AlphaFoldDB" id="F8A3F8"/>
<keyword evidence="2" id="KW-1185">Reference proteome</keyword>
<dbReference type="OrthoDB" id="5879561at2"/>
<protein>
    <submittedName>
        <fullName evidence="1">Uncharacterized protein</fullName>
    </submittedName>
</protein>
<dbReference type="EMBL" id="CP002665">
    <property type="protein sequence ID" value="AEI10722.1"/>
    <property type="molecule type" value="Genomic_DNA"/>
</dbReference>
<accession>F8A3F8</accession>
<gene>
    <name evidence="1" type="ordered locus">Celgi_0194</name>
</gene>
<proteinExistence type="predicted"/>
<dbReference type="KEGG" id="cga:Celgi_0194"/>
<sequence>MPTFRVEPKVSGELGPDAVLNTSTWPPVVEYFQFAFDAWRGEDIVETFPTFLVTDRLRRALESASITGLVFGHVDACKGEQFDILMRGEDVDLGQWHRMDVVGRPDADDAWLVANHLTVNERLMALLSSFDLNGSIVTESPEGG</sequence>
<organism evidence="1 2">
    <name type="scientific">Cellulomonas gilvus (strain ATCC 13127 / NRRL B-14078)</name>
    <name type="common">Cellvibrio gilvus</name>
    <dbReference type="NCBI Taxonomy" id="593907"/>
    <lineage>
        <taxon>Bacteria</taxon>
        <taxon>Bacillati</taxon>
        <taxon>Actinomycetota</taxon>
        <taxon>Actinomycetes</taxon>
        <taxon>Micrococcales</taxon>
        <taxon>Cellulomonadaceae</taxon>
        <taxon>Cellulomonas</taxon>
    </lineage>
</organism>
<evidence type="ECO:0000313" key="1">
    <source>
        <dbReference type="EMBL" id="AEI10722.1"/>
    </source>
</evidence>
<reference evidence="2" key="1">
    <citation type="submission" date="2011-04" db="EMBL/GenBank/DDBJ databases">
        <title>Complete sequence of Cellvibrio gilvus ATCC 13127.</title>
        <authorList>
            <person name="Lucas S."/>
            <person name="Han J."/>
            <person name="Lapidus A."/>
            <person name="Cheng J.-F."/>
            <person name="Goodwin L."/>
            <person name="Pitluck S."/>
            <person name="Peters L."/>
            <person name="Munk A."/>
            <person name="Detter J.C."/>
            <person name="Han C."/>
            <person name="Tapia R."/>
            <person name="Land M."/>
            <person name="Hauser L."/>
            <person name="Kyrpides N."/>
            <person name="Ivanova N."/>
            <person name="Ovchinnikova G."/>
            <person name="Pagani I."/>
            <person name="Mead D."/>
            <person name="Brumm P."/>
            <person name="Woyke T."/>
        </authorList>
    </citation>
    <scope>NUCLEOTIDE SEQUENCE [LARGE SCALE GENOMIC DNA]</scope>
    <source>
        <strain evidence="2">ATCC 13127 / NRRL B-14078</strain>
    </source>
</reference>
<name>F8A3F8_CELGA</name>